<evidence type="ECO:0000256" key="1">
    <source>
        <dbReference type="SAM" id="MobiDB-lite"/>
    </source>
</evidence>
<dbReference type="SUPFAM" id="SSF69047">
    <property type="entry name" value="Hypothetical protein YjbJ"/>
    <property type="match status" value="1"/>
</dbReference>
<protein>
    <recommendedName>
        <fullName evidence="7">CsbD-like domain-containing protein</fullName>
    </recommendedName>
</protein>
<dbReference type="InterPro" id="IPR036629">
    <property type="entry name" value="YjbJ_sf"/>
</dbReference>
<dbReference type="AlphaFoldDB" id="A0A0F5YI42"/>
<dbReference type="EMBL" id="LATL02000217">
    <property type="protein sequence ID" value="KMW70287.1"/>
    <property type="molecule type" value="Genomic_DNA"/>
</dbReference>
<feature type="compositionally biased region" description="Basic and acidic residues" evidence="1">
    <location>
        <begin position="107"/>
        <end position="117"/>
    </location>
</feature>
<proteinExistence type="predicted"/>
<feature type="region of interest" description="Disordered" evidence="1">
    <location>
        <begin position="71"/>
        <end position="120"/>
    </location>
</feature>
<evidence type="ECO:0000313" key="4">
    <source>
        <dbReference type="EMBL" id="KMW70287.1"/>
    </source>
</evidence>
<feature type="chain" id="PRO_5007402525" description="CsbD-like domain-containing protein" evidence="2">
    <location>
        <begin position="28"/>
        <end position="130"/>
    </location>
</feature>
<name>A0A0F5YI42_9CYAN</name>
<dbReference type="EMBL" id="LATL02000298">
    <property type="protein sequence ID" value="KKD38559.1"/>
    <property type="molecule type" value="Genomic_DNA"/>
</dbReference>
<dbReference type="PATRIC" id="fig|1637645.4.peg.2924"/>
<evidence type="ECO:0000313" key="5">
    <source>
        <dbReference type="EMBL" id="KMW70492.1"/>
    </source>
</evidence>
<keyword evidence="2" id="KW-0732">Signal</keyword>
<comment type="caution">
    <text evidence="3">The sequence shown here is derived from an EMBL/GenBank/DDBJ whole genome shotgun (WGS) entry which is preliminary data.</text>
</comment>
<evidence type="ECO:0000313" key="3">
    <source>
        <dbReference type="EMBL" id="KKD38559.1"/>
    </source>
</evidence>
<dbReference type="OrthoDB" id="582497at2"/>
<feature type="signal peptide" evidence="2">
    <location>
        <begin position="1"/>
        <end position="27"/>
    </location>
</feature>
<gene>
    <name evidence="3" type="ORF">WN50_08275</name>
    <name evidence="5" type="ORF">WN50_34855</name>
    <name evidence="4" type="ORF">WN50_36515</name>
</gene>
<dbReference type="Proteomes" id="UP000033607">
    <property type="component" value="Unassembled WGS sequence"/>
</dbReference>
<accession>A0A0F5YI42</accession>
<evidence type="ECO:0008006" key="7">
    <source>
        <dbReference type="Google" id="ProtNLM"/>
    </source>
</evidence>
<evidence type="ECO:0000256" key="2">
    <source>
        <dbReference type="SAM" id="SignalP"/>
    </source>
</evidence>
<organism evidence="3 6">
    <name type="scientific">Limnoraphis robusta CS-951</name>
    <dbReference type="NCBI Taxonomy" id="1637645"/>
    <lineage>
        <taxon>Bacteria</taxon>
        <taxon>Bacillati</taxon>
        <taxon>Cyanobacteriota</taxon>
        <taxon>Cyanophyceae</taxon>
        <taxon>Oscillatoriophycideae</taxon>
        <taxon>Oscillatoriales</taxon>
        <taxon>Sirenicapillariaceae</taxon>
        <taxon>Limnoraphis</taxon>
    </lineage>
</organism>
<evidence type="ECO:0000313" key="6">
    <source>
        <dbReference type="Proteomes" id="UP000033607"/>
    </source>
</evidence>
<dbReference type="RefSeq" id="WP_046278057.1">
    <property type="nucleotide sequence ID" value="NZ_LATL02000143.1"/>
</dbReference>
<reference evidence="3 6" key="1">
    <citation type="submission" date="2015-06" db="EMBL/GenBank/DDBJ databases">
        <title>Draft genome assembly of filamentous brackish cyanobacterium Limnoraphis robusta strain CS-951.</title>
        <authorList>
            <person name="Willis A."/>
            <person name="Parks M."/>
            <person name="Burford M.A."/>
        </authorList>
    </citation>
    <scope>NUCLEOTIDE SEQUENCE [LARGE SCALE GENOMIC DNA]</scope>
    <source>
        <strain evidence="3 6">CS-951</strain>
    </source>
</reference>
<sequence>MRFARKLLLKFGVFVSLAVFCSGLLTASFLPAQALSLNTSSILATNSSMVDNVLGEGTANKVEGKARQAVGAAEQNMKEAQAKTEGSLKQTQGKAQENVGDIQRQSSEAHNDLERTSDNVVDAVKDFFGQ</sequence>
<dbReference type="EMBL" id="LATL02000143">
    <property type="protein sequence ID" value="KMW70492.1"/>
    <property type="molecule type" value="Genomic_DNA"/>
</dbReference>